<organism evidence="2 3">
    <name type="scientific">Brachybacterium kimchii</name>
    <dbReference type="NCBI Taxonomy" id="2942909"/>
    <lineage>
        <taxon>Bacteria</taxon>
        <taxon>Bacillati</taxon>
        <taxon>Actinomycetota</taxon>
        <taxon>Actinomycetes</taxon>
        <taxon>Micrococcales</taxon>
        <taxon>Dermabacteraceae</taxon>
        <taxon>Brachybacterium</taxon>
    </lineage>
</organism>
<feature type="transmembrane region" description="Helical" evidence="1">
    <location>
        <begin position="71"/>
        <end position="96"/>
    </location>
</feature>
<dbReference type="Proteomes" id="UP001055868">
    <property type="component" value="Chromosome"/>
</dbReference>
<feature type="transmembrane region" description="Helical" evidence="1">
    <location>
        <begin position="29"/>
        <end position="51"/>
    </location>
</feature>
<reference evidence="2" key="1">
    <citation type="submission" date="2022-05" db="EMBL/GenBank/DDBJ databases">
        <title>Genomic analysis of Brachybacterium sp. CBA3104.</title>
        <authorList>
            <person name="Roh S.W."/>
            <person name="Kim Y.B."/>
            <person name="Kim Y."/>
        </authorList>
    </citation>
    <scope>NUCLEOTIDE SEQUENCE</scope>
    <source>
        <strain evidence="2">CBA3104</strain>
    </source>
</reference>
<dbReference type="RefSeq" id="WP_249478826.1">
    <property type="nucleotide sequence ID" value="NZ_CP097218.1"/>
</dbReference>
<keyword evidence="3" id="KW-1185">Reference proteome</keyword>
<proteinExistence type="predicted"/>
<accession>A0ABY4N691</accession>
<evidence type="ECO:0000256" key="1">
    <source>
        <dbReference type="SAM" id="Phobius"/>
    </source>
</evidence>
<evidence type="ECO:0000313" key="2">
    <source>
        <dbReference type="EMBL" id="UQN29634.1"/>
    </source>
</evidence>
<keyword evidence="1" id="KW-0472">Membrane</keyword>
<gene>
    <name evidence="2" type="ORF">M4486_18705</name>
</gene>
<dbReference type="EMBL" id="CP097218">
    <property type="protein sequence ID" value="UQN29634.1"/>
    <property type="molecule type" value="Genomic_DNA"/>
</dbReference>
<keyword evidence="1" id="KW-0812">Transmembrane</keyword>
<sequence>MTSPNPNFSAPVPGAQGPVPGAPVSKTKWIVQLVVGVVCLGNPITLVLAIIGLVKADTDLPLAEKLYKWGWIAYAICVVLWLIYIGLNVAALIAMFNSGSMDTY</sequence>
<evidence type="ECO:0000313" key="3">
    <source>
        <dbReference type="Proteomes" id="UP001055868"/>
    </source>
</evidence>
<keyword evidence="1" id="KW-1133">Transmembrane helix</keyword>
<name>A0ABY4N691_9MICO</name>
<protein>
    <submittedName>
        <fullName evidence="2">Uncharacterized protein</fullName>
    </submittedName>
</protein>